<protein>
    <recommendedName>
        <fullName evidence="4">Lipoprotein</fullName>
    </recommendedName>
</protein>
<dbReference type="PROSITE" id="PS51257">
    <property type="entry name" value="PROKAR_LIPOPROTEIN"/>
    <property type="match status" value="1"/>
</dbReference>
<keyword evidence="1" id="KW-0732">Signal</keyword>
<feature type="signal peptide" evidence="1">
    <location>
        <begin position="1"/>
        <end position="16"/>
    </location>
</feature>
<organism evidence="2 3">
    <name type="scientific">Allotamlana fucoidanivorans</name>
    <dbReference type="NCBI Taxonomy" id="2583814"/>
    <lineage>
        <taxon>Bacteria</taxon>
        <taxon>Pseudomonadati</taxon>
        <taxon>Bacteroidota</taxon>
        <taxon>Flavobacteriia</taxon>
        <taxon>Flavobacteriales</taxon>
        <taxon>Flavobacteriaceae</taxon>
        <taxon>Allotamlana</taxon>
    </lineage>
</organism>
<reference evidence="2 3" key="1">
    <citation type="submission" date="2019-05" db="EMBL/GenBank/DDBJ databases">
        <title>Tamlana fucoidanivorans sp. nov., isolated from the surface of algae collected from Fujian province in China.</title>
        <authorList>
            <person name="Li J."/>
        </authorList>
    </citation>
    <scope>NUCLEOTIDE SEQUENCE [LARGE SCALE GENOMIC DNA]</scope>
    <source>
        <strain evidence="2 3">CW2-9</strain>
    </source>
</reference>
<feature type="chain" id="PRO_5023085724" description="Lipoprotein" evidence="1">
    <location>
        <begin position="17"/>
        <end position="391"/>
    </location>
</feature>
<accession>A0A5C4SJ78</accession>
<dbReference type="OrthoDB" id="1489643at2"/>
<keyword evidence="3" id="KW-1185">Reference proteome</keyword>
<evidence type="ECO:0008006" key="4">
    <source>
        <dbReference type="Google" id="ProtNLM"/>
    </source>
</evidence>
<sequence length="391" mass="45761">MKKLILLLFTVMIAYACSTRKQVERAVNTGNYDHAIQTALKKLRTNKDKKRNQDYVIMLQDAYYKVVERDLGSIAHLKKDNNPEAYRNIYELYTGLDGRQESIKPLIPLYIDDQPVVFEFNNYSDAILDAKNKVSSYYYQKGLALLNAKDKQSIREAYNTLEYIENINPNYKDTPNLLNEAHERGTDYILVSINNETEQMIPEKLEADLLSMDTYGINKFWSVYHVNKIKDLNYDYTLQLNLKQINVSPERITEREFVREKEVKDGWQYAYDEKGNVAKDSLGNDIKVDKIVKVTCRYFETIQTKTSQVIGDVVYKDLKTNQILDKFPVNSEFVFEYIFATSKGDRRALLPDDIGYLEHRRVPFPNNEQMVYDTGEDLKLKLKQIINSYRI</sequence>
<dbReference type="RefSeq" id="WP_139698269.1">
    <property type="nucleotide sequence ID" value="NZ_CP074074.1"/>
</dbReference>
<dbReference type="EMBL" id="VDCS01000012">
    <property type="protein sequence ID" value="TNJ42976.1"/>
    <property type="molecule type" value="Genomic_DNA"/>
</dbReference>
<evidence type="ECO:0000313" key="3">
    <source>
        <dbReference type="Proteomes" id="UP000308713"/>
    </source>
</evidence>
<evidence type="ECO:0000256" key="1">
    <source>
        <dbReference type="SAM" id="SignalP"/>
    </source>
</evidence>
<dbReference type="Proteomes" id="UP000308713">
    <property type="component" value="Unassembled WGS sequence"/>
</dbReference>
<proteinExistence type="predicted"/>
<name>A0A5C4SJ78_9FLAO</name>
<gene>
    <name evidence="2" type="ORF">FGF67_13385</name>
</gene>
<evidence type="ECO:0000313" key="2">
    <source>
        <dbReference type="EMBL" id="TNJ42976.1"/>
    </source>
</evidence>
<comment type="caution">
    <text evidence="2">The sequence shown here is derived from an EMBL/GenBank/DDBJ whole genome shotgun (WGS) entry which is preliminary data.</text>
</comment>
<dbReference type="AlphaFoldDB" id="A0A5C4SJ78"/>